<keyword evidence="1" id="KW-0175">Coiled coil</keyword>
<evidence type="ECO:0000256" key="1">
    <source>
        <dbReference type="SAM" id="Coils"/>
    </source>
</evidence>
<feature type="coiled-coil region" evidence="1">
    <location>
        <begin position="104"/>
        <end position="155"/>
    </location>
</feature>
<reference evidence="3" key="1">
    <citation type="submission" date="2023-01" db="EMBL/GenBank/DDBJ databases">
        <title>Genome assembly of the deep-sea coral Lophelia pertusa.</title>
        <authorList>
            <person name="Herrera S."/>
            <person name="Cordes E."/>
        </authorList>
    </citation>
    <scope>NUCLEOTIDE SEQUENCE</scope>
    <source>
        <strain evidence="3">USNM1676648</strain>
        <tissue evidence="3">Polyp</tissue>
    </source>
</reference>
<keyword evidence="4" id="KW-1185">Reference proteome</keyword>
<dbReference type="EMBL" id="MU826839">
    <property type="protein sequence ID" value="KAJ7372025.1"/>
    <property type="molecule type" value="Genomic_DNA"/>
</dbReference>
<gene>
    <name evidence="3" type="ORF">OS493_021453</name>
</gene>
<accession>A0A9W9YZ35</accession>
<organism evidence="3 4">
    <name type="scientific">Desmophyllum pertusum</name>
    <dbReference type="NCBI Taxonomy" id="174260"/>
    <lineage>
        <taxon>Eukaryota</taxon>
        <taxon>Metazoa</taxon>
        <taxon>Cnidaria</taxon>
        <taxon>Anthozoa</taxon>
        <taxon>Hexacorallia</taxon>
        <taxon>Scleractinia</taxon>
        <taxon>Caryophylliina</taxon>
        <taxon>Caryophylliidae</taxon>
        <taxon>Desmophyllum</taxon>
    </lineage>
</organism>
<dbReference type="AlphaFoldDB" id="A0A9W9YZ35"/>
<comment type="caution">
    <text evidence="3">The sequence shown here is derived from an EMBL/GenBank/DDBJ whole genome shotgun (WGS) entry which is preliminary data.</text>
</comment>
<protein>
    <recommendedName>
        <fullName evidence="2">DUF6589 domain-containing protein</fullName>
    </recommendedName>
</protein>
<evidence type="ECO:0000259" key="2">
    <source>
        <dbReference type="Pfam" id="PF20231"/>
    </source>
</evidence>
<evidence type="ECO:0000313" key="4">
    <source>
        <dbReference type="Proteomes" id="UP001163046"/>
    </source>
</evidence>
<sequence length="377" mass="42691">MAAADPTSNTRTTSTFDPVKHPGVYTAASILLKKRDKAMSLVPYIISTVLKVGKTSKTAFVRLNHLGVTMSPKSVNKALDLIGEDYDAKLHEWKDRVFQNLSEKVETIQERERLELRKQELNQQLLSGEEVGTQMTELEAAASCLDNTISKLEEECPSSFNIVLDNIDLKVLASDMTSDNQNKDYHWCNHNAHLDRVNPVQLENDEPIANLQDVPNSAFLPSLDDQNSLLSDFVILVGRVIVESLPEFSIFKDVVPLHIKHKYSDELKKKTETVNLGVLFKNENLGEEMIDIVRELHELVPTVEVPGGEEAFDRVPVVGDQKTMERGVEAQFSVRNAYTKSRRLEGLFFQLADWHHENKFLSVSQVYVYYLVHSLLI</sequence>
<name>A0A9W9YZ35_9CNID</name>
<evidence type="ECO:0000313" key="3">
    <source>
        <dbReference type="EMBL" id="KAJ7372025.1"/>
    </source>
</evidence>
<dbReference type="InterPro" id="IPR046496">
    <property type="entry name" value="DUF6589"/>
</dbReference>
<dbReference type="OrthoDB" id="5981305at2759"/>
<dbReference type="Proteomes" id="UP001163046">
    <property type="component" value="Unassembled WGS sequence"/>
</dbReference>
<proteinExistence type="predicted"/>
<feature type="domain" description="DUF6589" evidence="2">
    <location>
        <begin position="216"/>
        <end position="360"/>
    </location>
</feature>
<dbReference type="Pfam" id="PF20231">
    <property type="entry name" value="DUF6589"/>
    <property type="match status" value="1"/>
</dbReference>